<proteinExistence type="predicted"/>
<sequence length="84" mass="9552">MYKNLFVKNTPIKNYMKKLSRINLKDIQGKGVQGCIGCPTGGNYGDGPEYTHTCWNYWSLSESCRNCVDVSADCYGPDYSDFYK</sequence>
<dbReference type="EMBL" id="QNVV01000006">
    <property type="protein sequence ID" value="REC47980.1"/>
    <property type="molecule type" value="Genomic_DNA"/>
</dbReference>
<gene>
    <name evidence="1" type="ORF">DRF67_08790</name>
</gene>
<dbReference type="AlphaFoldDB" id="A0A3D9B2V6"/>
<keyword evidence="2" id="KW-1185">Reference proteome</keyword>
<evidence type="ECO:0000313" key="1">
    <source>
        <dbReference type="EMBL" id="REC47980.1"/>
    </source>
</evidence>
<reference evidence="1 2" key="1">
    <citation type="submission" date="2018-06" db="EMBL/GenBank/DDBJ databases">
        <title>Novel Chryseobacterium species.</title>
        <authorList>
            <person name="Newman J."/>
            <person name="Hugo C."/>
            <person name="Oosthuizen L."/>
            <person name="Charimba G."/>
        </authorList>
    </citation>
    <scope>NUCLEOTIDE SEQUENCE [LARGE SCALE GENOMIC DNA]</scope>
    <source>
        <strain evidence="1 2">7_F195</strain>
    </source>
</reference>
<dbReference type="Proteomes" id="UP000256257">
    <property type="component" value="Unassembled WGS sequence"/>
</dbReference>
<accession>A0A3D9B2V6</accession>
<evidence type="ECO:0000313" key="2">
    <source>
        <dbReference type="Proteomes" id="UP000256257"/>
    </source>
</evidence>
<name>A0A3D9B2V6_9FLAO</name>
<comment type="caution">
    <text evidence="1">The sequence shown here is derived from an EMBL/GenBank/DDBJ whole genome shotgun (WGS) entry which is preliminary data.</text>
</comment>
<protein>
    <submittedName>
        <fullName evidence="1">Uncharacterized protein</fullName>
    </submittedName>
</protein>
<organism evidence="1 2">
    <name type="scientific">Chryseobacterium pennipullorum</name>
    <dbReference type="NCBI Taxonomy" id="2258963"/>
    <lineage>
        <taxon>Bacteria</taxon>
        <taxon>Pseudomonadati</taxon>
        <taxon>Bacteroidota</taxon>
        <taxon>Flavobacteriia</taxon>
        <taxon>Flavobacteriales</taxon>
        <taxon>Weeksellaceae</taxon>
        <taxon>Chryseobacterium group</taxon>
        <taxon>Chryseobacterium</taxon>
    </lineage>
</organism>